<dbReference type="PROSITE" id="PS50893">
    <property type="entry name" value="ABC_TRANSPORTER_2"/>
    <property type="match status" value="1"/>
</dbReference>
<dbReference type="InterPro" id="IPR027417">
    <property type="entry name" value="P-loop_NTPase"/>
</dbReference>
<keyword evidence="3 8" id="KW-1003">Cell membrane</keyword>
<dbReference type="EMBL" id="CCDP010000002">
    <property type="protein sequence ID" value="CDQ41391.1"/>
    <property type="molecule type" value="Genomic_DNA"/>
</dbReference>
<dbReference type="NCBIfam" id="TIGR04521">
    <property type="entry name" value="ECF_ATPase_2"/>
    <property type="match status" value="1"/>
</dbReference>
<reference evidence="10 11" key="1">
    <citation type="submission" date="2014-03" db="EMBL/GenBank/DDBJ databases">
        <authorList>
            <person name="Urmite Genomes U."/>
        </authorList>
    </citation>
    <scope>NUCLEOTIDE SEQUENCE [LARGE SCALE GENOMIC DNA]</scope>
    <source>
        <strain evidence="10 11">Vm-5</strain>
    </source>
</reference>
<dbReference type="SUPFAM" id="SSF52540">
    <property type="entry name" value="P-loop containing nucleoside triphosphate hydrolases"/>
    <property type="match status" value="1"/>
</dbReference>
<dbReference type="AlphaFoldDB" id="A0A024QHG4"/>
<evidence type="ECO:0000313" key="10">
    <source>
        <dbReference type="EMBL" id="CDQ41391.1"/>
    </source>
</evidence>
<dbReference type="FunFam" id="3.40.50.300:FF:000224">
    <property type="entry name" value="Energy-coupling factor transporter ATP-binding protein EcfA"/>
    <property type="match status" value="1"/>
</dbReference>
<name>A0A024QHG4_9BACI</name>
<proteinExistence type="inferred from homology"/>
<evidence type="ECO:0000256" key="3">
    <source>
        <dbReference type="ARBA" id="ARBA00022475"/>
    </source>
</evidence>
<dbReference type="InterPro" id="IPR003439">
    <property type="entry name" value="ABC_transporter-like_ATP-bd"/>
</dbReference>
<dbReference type="Gene3D" id="3.40.50.300">
    <property type="entry name" value="P-loop containing nucleotide triphosphate hydrolases"/>
    <property type="match status" value="1"/>
</dbReference>
<dbReference type="Pfam" id="PF00005">
    <property type="entry name" value="ABC_tran"/>
    <property type="match status" value="1"/>
</dbReference>
<keyword evidence="5 8" id="KW-0067">ATP-binding</keyword>
<comment type="caution">
    <text evidence="10">The sequence shown here is derived from an EMBL/GenBank/DDBJ whole genome shotgun (WGS) entry which is preliminary data.</text>
</comment>
<dbReference type="GO" id="GO:0043190">
    <property type="term" value="C:ATP-binding cassette (ABC) transporter complex"/>
    <property type="evidence" value="ECO:0007669"/>
    <property type="project" value="TreeGrafter"/>
</dbReference>
<evidence type="ECO:0000256" key="1">
    <source>
        <dbReference type="ARBA" id="ARBA00004202"/>
    </source>
</evidence>
<evidence type="ECO:0000313" key="11">
    <source>
        <dbReference type="Proteomes" id="UP000028875"/>
    </source>
</evidence>
<comment type="similarity">
    <text evidence="8">Belongs to the ABC transporter superfamily. Energy-coupling factor EcfA family.</text>
</comment>
<evidence type="ECO:0000256" key="2">
    <source>
        <dbReference type="ARBA" id="ARBA00022448"/>
    </source>
</evidence>
<dbReference type="eggNOG" id="COG1122">
    <property type="taxonomic scope" value="Bacteria"/>
</dbReference>
<dbReference type="STRING" id="1462526.BN990_03761"/>
<keyword evidence="11" id="KW-1185">Reference proteome</keyword>
<evidence type="ECO:0000256" key="6">
    <source>
        <dbReference type="ARBA" id="ARBA00022967"/>
    </source>
</evidence>
<dbReference type="OrthoDB" id="9784332at2"/>
<protein>
    <recommendedName>
        <fullName evidence="8">Energy-coupling factor transporter ATP-binding protein EcfA2</fullName>
        <ecNumber evidence="8">7.-.-.-</ecNumber>
    </recommendedName>
</protein>
<dbReference type="SMART" id="SM00382">
    <property type="entry name" value="AAA"/>
    <property type="match status" value="1"/>
</dbReference>
<dbReference type="CDD" id="cd03225">
    <property type="entry name" value="ABC_cobalt_CbiO_domain1"/>
    <property type="match status" value="1"/>
</dbReference>
<keyword evidence="2 8" id="KW-0813">Transport</keyword>
<dbReference type="PANTHER" id="PTHR43553:SF27">
    <property type="entry name" value="ENERGY-COUPLING FACTOR TRANSPORTER ATP-BINDING PROTEIN ECFA2"/>
    <property type="match status" value="1"/>
</dbReference>
<gene>
    <name evidence="10" type="primary">ecfA2</name>
    <name evidence="10" type="ORF">BN990_03761</name>
</gene>
<reference evidence="11" key="2">
    <citation type="submission" date="2014-05" db="EMBL/GenBank/DDBJ databases">
        <title>Draft genome sequence of Virgibacillus massiliensis Vm-5.</title>
        <authorList>
            <person name="Khelaifia S."/>
            <person name="Croce O."/>
            <person name="Lagier J.C."/>
            <person name="Raoult D."/>
        </authorList>
    </citation>
    <scope>NUCLEOTIDE SEQUENCE [LARGE SCALE GENOMIC DNA]</scope>
    <source>
        <strain evidence="11">Vm-5</strain>
    </source>
</reference>
<dbReference type="InterPro" id="IPR017871">
    <property type="entry name" value="ABC_transporter-like_CS"/>
</dbReference>
<dbReference type="PROSITE" id="PS00211">
    <property type="entry name" value="ABC_TRANSPORTER_1"/>
    <property type="match status" value="1"/>
</dbReference>
<comment type="subcellular location">
    <subcellularLocation>
        <location evidence="1 8">Cell membrane</location>
        <topology evidence="1 8">Peripheral membrane protein</topology>
    </subcellularLocation>
</comment>
<dbReference type="GO" id="GO:0016887">
    <property type="term" value="F:ATP hydrolysis activity"/>
    <property type="evidence" value="ECO:0007669"/>
    <property type="project" value="InterPro"/>
</dbReference>
<comment type="function">
    <text evidence="8">ATP-binding (A) component of a common energy-coupling factor (ECF) ABC-transporter complex.</text>
</comment>
<accession>A0A024QHG4</accession>
<dbReference type="InterPro" id="IPR050095">
    <property type="entry name" value="ECF_ABC_transporter_ATP-bd"/>
</dbReference>
<dbReference type="InterPro" id="IPR030946">
    <property type="entry name" value="EcfA2"/>
</dbReference>
<dbReference type="GO" id="GO:0015087">
    <property type="term" value="F:cobalt ion transmembrane transporter activity"/>
    <property type="evidence" value="ECO:0007669"/>
    <property type="project" value="UniProtKB-ARBA"/>
</dbReference>
<evidence type="ECO:0000259" key="9">
    <source>
        <dbReference type="PROSITE" id="PS50893"/>
    </source>
</evidence>
<keyword evidence="4 8" id="KW-0547">Nucleotide-binding</keyword>
<evidence type="ECO:0000256" key="4">
    <source>
        <dbReference type="ARBA" id="ARBA00022741"/>
    </source>
</evidence>
<comment type="subunit">
    <text evidence="8">Forms a stable energy-coupling factor (ECF) transporter complex composed of 2 membrane-embedded substrate-binding proteins (S component), 2 ATP-binding proteins (A component) and 2 transmembrane proteins (T component).</text>
</comment>
<organism evidence="10 11">
    <name type="scientific">Virgibacillus massiliensis</name>
    <dbReference type="NCBI Taxonomy" id="1462526"/>
    <lineage>
        <taxon>Bacteria</taxon>
        <taxon>Bacillati</taxon>
        <taxon>Bacillota</taxon>
        <taxon>Bacilli</taxon>
        <taxon>Bacillales</taxon>
        <taxon>Bacillaceae</taxon>
        <taxon>Virgibacillus</taxon>
    </lineage>
</organism>
<dbReference type="PANTHER" id="PTHR43553">
    <property type="entry name" value="HEAVY METAL TRANSPORTER"/>
    <property type="match status" value="1"/>
</dbReference>
<sequence length="290" mass="32597">MDITFKNVSFVYQQHSPFAHRALDKLDLHIPSGSFVAVVGHTGSGKSTLIQHLNGLVRPTEGDVWIGDFHLNAEHKPKNMKELRSKVGVVFQYPEHQLFEETVEKDIRFGPKNFGVGDREIQRRVKEVLPSVGLTEDFLDRSPFDLSGGQMRRVAIAGVLATKPDVLVLDEPTAGLDPRGQKEMMEMFYAAHQEQKLTTILVTHSMEDAATYADHVIILNKGTKYMEGKPEAVFVQKEALQQVQLDVPEVVRFLDLFEKKFGMSIPYRRQSVKDIAKAIEKVMTGGSGHE</sequence>
<dbReference type="InterPro" id="IPR003593">
    <property type="entry name" value="AAA+_ATPase"/>
</dbReference>
<evidence type="ECO:0000256" key="5">
    <source>
        <dbReference type="ARBA" id="ARBA00022840"/>
    </source>
</evidence>
<dbReference type="GO" id="GO:0042626">
    <property type="term" value="F:ATPase-coupled transmembrane transporter activity"/>
    <property type="evidence" value="ECO:0007669"/>
    <property type="project" value="TreeGrafter"/>
</dbReference>
<evidence type="ECO:0000256" key="7">
    <source>
        <dbReference type="ARBA" id="ARBA00023136"/>
    </source>
</evidence>
<dbReference type="RefSeq" id="WP_021292684.1">
    <property type="nucleotide sequence ID" value="NZ_BNER01000012.1"/>
</dbReference>
<evidence type="ECO:0000256" key="8">
    <source>
        <dbReference type="RuleBase" id="RU365104"/>
    </source>
</evidence>
<dbReference type="InterPro" id="IPR015856">
    <property type="entry name" value="ABC_transpr_CbiO/EcfA_su"/>
</dbReference>
<dbReference type="NCBIfam" id="NF010155">
    <property type="entry name" value="PRK13634.1"/>
    <property type="match status" value="1"/>
</dbReference>
<feature type="domain" description="ABC transporter" evidence="9">
    <location>
        <begin position="3"/>
        <end position="246"/>
    </location>
</feature>
<keyword evidence="6" id="KW-1278">Translocase</keyword>
<dbReference type="GO" id="GO:0005524">
    <property type="term" value="F:ATP binding"/>
    <property type="evidence" value="ECO:0007669"/>
    <property type="project" value="UniProtKB-UniRule"/>
</dbReference>
<dbReference type="EC" id="7.-.-.-" evidence="8"/>
<keyword evidence="7 8" id="KW-0472">Membrane</keyword>
<dbReference type="Proteomes" id="UP000028875">
    <property type="component" value="Unassembled WGS sequence"/>
</dbReference>